<dbReference type="InterPro" id="IPR008069">
    <property type="entry name" value="Cyt_P450_E_grp-I_CYP2D-like"/>
</dbReference>
<dbReference type="PROSITE" id="PS00086">
    <property type="entry name" value="CYTOCHROME_P450"/>
    <property type="match status" value="1"/>
</dbReference>
<evidence type="ECO:0000256" key="9">
    <source>
        <dbReference type="SAM" id="Phobius"/>
    </source>
</evidence>
<dbReference type="InterPro" id="IPR050182">
    <property type="entry name" value="Cytochrome_P450_fam2"/>
</dbReference>
<proteinExistence type="inferred from homology"/>
<evidence type="ECO:0000256" key="3">
    <source>
        <dbReference type="ARBA" id="ARBA00022723"/>
    </source>
</evidence>
<comment type="similarity">
    <text evidence="2 8">Belongs to the cytochrome P450 family.</text>
</comment>
<comment type="subcellular location">
    <subcellularLocation>
        <location evidence="1">Membrane</location>
    </subcellularLocation>
</comment>
<keyword evidence="4 8" id="KW-0560">Oxidoreductase</keyword>
<dbReference type="PRINTS" id="PR00463">
    <property type="entry name" value="EP450I"/>
</dbReference>
<dbReference type="Pfam" id="PF00067">
    <property type="entry name" value="p450"/>
    <property type="match status" value="1"/>
</dbReference>
<dbReference type="PANTHER" id="PTHR24300">
    <property type="entry name" value="CYTOCHROME P450 508A4-RELATED"/>
    <property type="match status" value="1"/>
</dbReference>
<keyword evidence="5 8" id="KW-0408">Iron</keyword>
<evidence type="ECO:0000313" key="10">
    <source>
        <dbReference type="Proteomes" id="UP000695022"/>
    </source>
</evidence>
<dbReference type="InterPro" id="IPR002401">
    <property type="entry name" value="Cyt_P450_E_grp-I"/>
</dbReference>
<dbReference type="InterPro" id="IPR036396">
    <property type="entry name" value="Cyt_P450_sf"/>
</dbReference>
<keyword evidence="3 8" id="KW-0479">Metal-binding</keyword>
<dbReference type="Proteomes" id="UP000695022">
    <property type="component" value="Unplaced"/>
</dbReference>
<reference evidence="11" key="1">
    <citation type="submission" date="2025-08" db="UniProtKB">
        <authorList>
            <consortium name="RefSeq"/>
        </authorList>
    </citation>
    <scope>IDENTIFICATION</scope>
</reference>
<keyword evidence="6 8" id="KW-0503">Monooxygenase</keyword>
<accession>A0ABM1DXP4</accession>
<evidence type="ECO:0000256" key="1">
    <source>
        <dbReference type="ARBA" id="ARBA00004370"/>
    </source>
</evidence>
<dbReference type="RefSeq" id="XP_014664715.1">
    <property type="nucleotide sequence ID" value="XM_014809229.1"/>
</dbReference>
<keyword evidence="9" id="KW-1133">Transmembrane helix</keyword>
<dbReference type="SUPFAM" id="SSF48264">
    <property type="entry name" value="Cytochrome P450"/>
    <property type="match status" value="1"/>
</dbReference>
<evidence type="ECO:0000256" key="5">
    <source>
        <dbReference type="ARBA" id="ARBA00023004"/>
    </source>
</evidence>
<dbReference type="Gene3D" id="1.10.630.10">
    <property type="entry name" value="Cytochrome P450"/>
    <property type="match status" value="1"/>
</dbReference>
<dbReference type="PRINTS" id="PR01686">
    <property type="entry name" value="EP450ICYP2D"/>
</dbReference>
<dbReference type="GeneID" id="106807026"/>
<evidence type="ECO:0000256" key="6">
    <source>
        <dbReference type="ARBA" id="ARBA00023033"/>
    </source>
</evidence>
<organism evidence="10 11">
    <name type="scientific">Priapulus caudatus</name>
    <name type="common">Priapulid worm</name>
    <dbReference type="NCBI Taxonomy" id="37621"/>
    <lineage>
        <taxon>Eukaryota</taxon>
        <taxon>Metazoa</taxon>
        <taxon>Ecdysozoa</taxon>
        <taxon>Scalidophora</taxon>
        <taxon>Priapulida</taxon>
        <taxon>Priapulimorpha</taxon>
        <taxon>Priapulimorphida</taxon>
        <taxon>Priapulidae</taxon>
        <taxon>Priapulus</taxon>
    </lineage>
</organism>
<dbReference type="InterPro" id="IPR017972">
    <property type="entry name" value="Cyt_P450_CS"/>
</dbReference>
<protein>
    <submittedName>
        <fullName evidence="11">Cytochrome P450 2C20-like</fullName>
    </submittedName>
</protein>
<name>A0ABM1DXP4_PRICU</name>
<evidence type="ECO:0000313" key="11">
    <source>
        <dbReference type="RefSeq" id="XP_014664715.1"/>
    </source>
</evidence>
<gene>
    <name evidence="11" type="primary">LOC106807026</name>
</gene>
<feature type="transmembrane region" description="Helical" evidence="9">
    <location>
        <begin position="6"/>
        <end position="31"/>
    </location>
</feature>
<keyword evidence="10" id="KW-1185">Reference proteome</keyword>
<keyword evidence="8" id="KW-0349">Heme</keyword>
<evidence type="ECO:0000256" key="8">
    <source>
        <dbReference type="RuleBase" id="RU000461"/>
    </source>
</evidence>
<dbReference type="InterPro" id="IPR001128">
    <property type="entry name" value="Cyt_P450"/>
</dbReference>
<keyword evidence="7 9" id="KW-0472">Membrane</keyword>
<dbReference type="PANTHER" id="PTHR24300:SF403">
    <property type="entry name" value="CYTOCHROME P450 306A1"/>
    <property type="match status" value="1"/>
</dbReference>
<sequence length="509" mass="57888">MATPTIVLWATQNFLLLFAIVFIAAFVWHYLRRPRNLPPGPRGLPLVGSALSLGARPDVTLKDWSTTYGPVMSLYLGPQLFVILSDFDSVRDAFLKEGESFSGRPTYPYFELLSAAVVGKDIRNLYHGLIQSDGKPWKEQRKFAMSKLREFGMGKVSLEGKIKEEISALLAELKSHDGKEFDSKTLLTTSVCNVICSIMFGSRFEYDDAEFKTLVHVMDAEFENYAVQGALNFFPWLRHFPPFRRQFHEMITNERIIFGLLQQKIEQHVGAFDSNNLRDFTDTYLAEIKQEAKRGASRCFFTDEELLFILTDLFMAGTETTSTTLRWGLLFMLKYPMVCKKVQSEIDDVIGRGRLPTMADKNKMPFTEATIMEIQRLGDIVPLGIPHSTPEEVVFRGYTIPAHAHVISNLTAVMTDPTYFPHPGRFTPERFLDENGSVIKNDALIPFSIGRRVCLGEALARMELFLFFVSILQNFDVNLPEGMSEPCMEGIFGITYMPKINTIRLVQRE</sequence>
<keyword evidence="9" id="KW-0812">Transmembrane</keyword>
<evidence type="ECO:0000256" key="7">
    <source>
        <dbReference type="ARBA" id="ARBA00023136"/>
    </source>
</evidence>
<evidence type="ECO:0000256" key="4">
    <source>
        <dbReference type="ARBA" id="ARBA00023002"/>
    </source>
</evidence>
<evidence type="ECO:0000256" key="2">
    <source>
        <dbReference type="ARBA" id="ARBA00010617"/>
    </source>
</evidence>
<dbReference type="PRINTS" id="PR00385">
    <property type="entry name" value="P450"/>
</dbReference>